<dbReference type="Proteomes" id="UP000031036">
    <property type="component" value="Unassembled WGS sequence"/>
</dbReference>
<keyword evidence="6" id="KW-1185">Reference proteome</keyword>
<name>A0A0B2W2P1_TOXCA</name>
<reference evidence="5 6" key="1">
    <citation type="submission" date="2014-11" db="EMBL/GenBank/DDBJ databases">
        <title>Genetic blueprint of the zoonotic pathogen Toxocara canis.</title>
        <authorList>
            <person name="Zhu X.-Q."/>
            <person name="Korhonen P.K."/>
            <person name="Cai H."/>
            <person name="Young N.D."/>
            <person name="Nejsum P."/>
            <person name="von Samson-Himmelstjerna G."/>
            <person name="Boag P.R."/>
            <person name="Tan P."/>
            <person name="Li Q."/>
            <person name="Min J."/>
            <person name="Yang Y."/>
            <person name="Wang X."/>
            <person name="Fang X."/>
            <person name="Hall R.S."/>
            <person name="Hofmann A."/>
            <person name="Sternberg P.W."/>
            <person name="Jex A.R."/>
            <person name="Gasser R.B."/>
        </authorList>
    </citation>
    <scope>NUCLEOTIDE SEQUENCE [LARGE SCALE GENOMIC DNA]</scope>
    <source>
        <strain evidence="5">PN_DK_2014</strain>
    </source>
</reference>
<feature type="region of interest" description="Disordered" evidence="2">
    <location>
        <begin position="207"/>
        <end position="231"/>
    </location>
</feature>
<evidence type="ECO:0000259" key="4">
    <source>
        <dbReference type="Pfam" id="PF18474"/>
    </source>
</evidence>
<dbReference type="Pfam" id="PF18474">
    <property type="entry name" value="DUF5614"/>
    <property type="match status" value="1"/>
</dbReference>
<evidence type="ECO:0000313" key="5">
    <source>
        <dbReference type="EMBL" id="KHN87934.1"/>
    </source>
</evidence>
<gene>
    <name evidence="5" type="ORF">Tcan_17415</name>
</gene>
<dbReference type="InterPro" id="IPR010733">
    <property type="entry name" value="DUF1308"/>
</dbReference>
<feature type="domain" description="DUF1308" evidence="3">
    <location>
        <begin position="246"/>
        <end position="408"/>
    </location>
</feature>
<dbReference type="EMBL" id="JPKZ01000318">
    <property type="protein sequence ID" value="KHN87934.1"/>
    <property type="molecule type" value="Genomic_DNA"/>
</dbReference>
<dbReference type="OMA" id="HFCMFQR"/>
<dbReference type="PANTHER" id="PTHR13379">
    <property type="entry name" value="UNCHARACTERIZED DUF1308"/>
    <property type="match status" value="1"/>
</dbReference>
<dbReference type="STRING" id="6265.A0A0B2W2P1"/>
<protein>
    <submittedName>
        <fullName evidence="5">UPF0415 protein C7orf25-like protein</fullName>
    </submittedName>
</protein>
<proteinExistence type="inferred from homology"/>
<dbReference type="AlphaFoldDB" id="A0A0B2W2P1"/>
<comment type="similarity">
    <text evidence="1">Belongs to the UPF0415 family.</text>
</comment>
<dbReference type="Pfam" id="PF07000">
    <property type="entry name" value="DUF1308"/>
    <property type="match status" value="1"/>
</dbReference>
<dbReference type="OrthoDB" id="441890at2759"/>
<evidence type="ECO:0000259" key="3">
    <source>
        <dbReference type="Pfam" id="PF07000"/>
    </source>
</evidence>
<dbReference type="PANTHER" id="PTHR13379:SF0">
    <property type="entry name" value="UPF0415 PROTEIN C7ORF25"/>
    <property type="match status" value="1"/>
</dbReference>
<accession>A0A0B2W2P1</accession>
<sequence length="410" mass="45230">MGEAERSDGEQLTLLESRIAEASAIIETVESEFASVDGATKLKNRIRAELKFLTDLRNTRTNDLKKYIDTSNVIHFRGLIDAACKYKKCAAFYKSFTKPHQRKGPKLEVDLIVEDGAKWVKVVSRSARGLAMEYVGAGGGTSRSISEQAQDYVDMAVHFPYFFKTPQVVFEFLSGVPDLLARQLEAFGITVAGNLIPIGELVTLPEDSDEEDTMDSCESVHESGLDLSSESEREQSLNGSFIFDMVNLDVTAVFVLISSLTHPGGCNYRFESNLLNAQAVLERKKPALAPLLSVIEGKKLIMCRSAYESVQSILSTVAGPEEKKRAKNLFENVQVVDDKLTERAAKLKISDKISPRSKVIFGSGDYYRAVTLSANRHFVSAANHQGINFAVILHESRALSEQKQASAHPL</sequence>
<feature type="compositionally biased region" description="Basic and acidic residues" evidence="2">
    <location>
        <begin position="218"/>
        <end position="231"/>
    </location>
</feature>
<evidence type="ECO:0000256" key="1">
    <source>
        <dbReference type="ARBA" id="ARBA00006588"/>
    </source>
</evidence>
<organism evidence="5 6">
    <name type="scientific">Toxocara canis</name>
    <name type="common">Canine roundworm</name>
    <dbReference type="NCBI Taxonomy" id="6265"/>
    <lineage>
        <taxon>Eukaryota</taxon>
        <taxon>Metazoa</taxon>
        <taxon>Ecdysozoa</taxon>
        <taxon>Nematoda</taxon>
        <taxon>Chromadorea</taxon>
        <taxon>Rhabditida</taxon>
        <taxon>Spirurina</taxon>
        <taxon>Ascaridomorpha</taxon>
        <taxon>Ascaridoidea</taxon>
        <taxon>Toxocaridae</taxon>
        <taxon>Toxocara</taxon>
    </lineage>
</organism>
<feature type="domain" description="DUF5614" evidence="4">
    <location>
        <begin position="14"/>
        <end position="221"/>
    </location>
</feature>
<comment type="caution">
    <text evidence="5">The sequence shown here is derived from an EMBL/GenBank/DDBJ whole genome shotgun (WGS) entry which is preliminary data.</text>
</comment>
<dbReference type="InterPro" id="IPR041076">
    <property type="entry name" value="DUF5614"/>
</dbReference>
<evidence type="ECO:0000256" key="2">
    <source>
        <dbReference type="SAM" id="MobiDB-lite"/>
    </source>
</evidence>
<evidence type="ECO:0000313" key="6">
    <source>
        <dbReference type="Proteomes" id="UP000031036"/>
    </source>
</evidence>